<organism evidence="2 3">
    <name type="scientific">Candidatus Geothrix odensensis</name>
    <dbReference type="NCBI Taxonomy" id="2954440"/>
    <lineage>
        <taxon>Bacteria</taxon>
        <taxon>Pseudomonadati</taxon>
        <taxon>Acidobacteriota</taxon>
        <taxon>Holophagae</taxon>
        <taxon>Holophagales</taxon>
        <taxon>Holophagaceae</taxon>
        <taxon>Geothrix</taxon>
    </lineage>
</organism>
<feature type="transmembrane region" description="Helical" evidence="1">
    <location>
        <begin position="153"/>
        <end position="172"/>
    </location>
</feature>
<accession>A0A936K5Q9</accession>
<keyword evidence="1" id="KW-0812">Transmembrane</keyword>
<dbReference type="EMBL" id="JADKCH010000001">
    <property type="protein sequence ID" value="MBK8571370.1"/>
    <property type="molecule type" value="Genomic_DNA"/>
</dbReference>
<evidence type="ECO:0000313" key="2">
    <source>
        <dbReference type="EMBL" id="MBK8571370.1"/>
    </source>
</evidence>
<feature type="transmembrane region" description="Helical" evidence="1">
    <location>
        <begin position="124"/>
        <end position="141"/>
    </location>
</feature>
<feature type="transmembrane region" description="Helical" evidence="1">
    <location>
        <begin position="48"/>
        <end position="69"/>
    </location>
</feature>
<evidence type="ECO:0000313" key="3">
    <source>
        <dbReference type="Proteomes" id="UP000709959"/>
    </source>
</evidence>
<gene>
    <name evidence="2" type="ORF">IPN91_01765</name>
</gene>
<dbReference type="Proteomes" id="UP000709959">
    <property type="component" value="Unassembled WGS sequence"/>
</dbReference>
<keyword evidence="1" id="KW-0472">Membrane</keyword>
<feature type="transmembrane region" description="Helical" evidence="1">
    <location>
        <begin position="81"/>
        <end position="104"/>
    </location>
</feature>
<sequence length="176" mass="19332">MNSYRLWVLAHPYLSAAVQFGLLGTLGEVGAASLKARRPTLPCTPFQLLLKVLAWALLGLVIKAGFVGMKGFTRALLDHHILPAFLSTGIGWAFSLSTLTNLFFGPQMMLFHRLEDNLILRRQGFDGMLPAIRTLVWFWIPAHTLTFSLPAEFQVGLAALWSLALGVILGLASSRT</sequence>
<comment type="caution">
    <text evidence="2">The sequence shown here is derived from an EMBL/GenBank/DDBJ whole genome shotgun (WGS) entry which is preliminary data.</text>
</comment>
<reference evidence="2 3" key="1">
    <citation type="submission" date="2020-10" db="EMBL/GenBank/DDBJ databases">
        <title>Connecting structure to function with the recovery of over 1000 high-quality activated sludge metagenome-assembled genomes encoding full-length rRNA genes using long-read sequencing.</title>
        <authorList>
            <person name="Singleton C.M."/>
            <person name="Petriglieri F."/>
            <person name="Kristensen J.M."/>
            <person name="Kirkegaard R.H."/>
            <person name="Michaelsen T.Y."/>
            <person name="Andersen M.H."/>
            <person name="Karst S.M."/>
            <person name="Dueholm M.S."/>
            <person name="Nielsen P.H."/>
            <person name="Albertsen M."/>
        </authorList>
    </citation>
    <scope>NUCLEOTIDE SEQUENCE [LARGE SCALE GENOMIC DNA]</scope>
    <source>
        <strain evidence="2">OdNE_18-Q3-R46-58_MAXAC.008</strain>
    </source>
</reference>
<proteinExistence type="predicted"/>
<protein>
    <submittedName>
        <fullName evidence="2">Uncharacterized protein</fullName>
    </submittedName>
</protein>
<feature type="transmembrane region" description="Helical" evidence="1">
    <location>
        <begin position="6"/>
        <end position="27"/>
    </location>
</feature>
<name>A0A936K5Q9_9BACT</name>
<keyword evidence="1" id="KW-1133">Transmembrane helix</keyword>
<dbReference type="AlphaFoldDB" id="A0A936K5Q9"/>
<evidence type="ECO:0000256" key="1">
    <source>
        <dbReference type="SAM" id="Phobius"/>
    </source>
</evidence>